<dbReference type="Pfam" id="PF02852">
    <property type="entry name" value="Pyr_redox_dim"/>
    <property type="match status" value="1"/>
</dbReference>
<evidence type="ECO:0000313" key="12">
    <source>
        <dbReference type="Proteomes" id="UP000451386"/>
    </source>
</evidence>
<evidence type="ECO:0000256" key="3">
    <source>
        <dbReference type="ARBA" id="ARBA00022630"/>
    </source>
</evidence>
<organism evidence="10 11">
    <name type="scientific">Bifidobacterium bifidum</name>
    <dbReference type="NCBI Taxonomy" id="1681"/>
    <lineage>
        <taxon>Bacteria</taxon>
        <taxon>Bacillati</taxon>
        <taxon>Actinomycetota</taxon>
        <taxon>Actinomycetes</taxon>
        <taxon>Bifidobacteriales</taxon>
        <taxon>Bifidobacteriaceae</taxon>
        <taxon>Bifidobacterium</taxon>
    </lineage>
</organism>
<evidence type="ECO:0000256" key="4">
    <source>
        <dbReference type="ARBA" id="ARBA00022827"/>
    </source>
</evidence>
<sequence length="462" mass="49004">MTTVAIVGCTHAGTFAATSILKQHPDWTVHVFERNDSLSFLSCGIALWVGDHVSDPKRMFYSSPKALAEAGATMHMRHDVLDVDVAGKVLRARDMNTGEVGEYRYDKLVITTGSAPVVPPIDGLDEALESGRVLLCKNWDHAMAIKERAGSAKSAVVIGAGYIGAEIAEQFSEIGVKTTLVDALDRVLANNFDATITDDVEQAFDEHGVTLALGQKVTAFRPAAGSDGIEGSGVTVVTEKGEYTADVAILGAGFRPNTALFADQLRMLKNGAIVIDDYMRASLPDNTVLDDVFAAGDSATVRYNPTGADDYIPLATNAVRQGLLIGENIVAATKRYPGTQATSAVQLYDLAMSATGLTAGGAKRRGIAAKSTTITQDYRPDFMLTTTPVTTTLVWSPVTRRILGAQFLSKHDISQAANVVSVAIQAGFTIDQLAGADLFFQPNFSQPINFVGAVAIQAVAES</sequence>
<dbReference type="Proteomes" id="UP000070092">
    <property type="component" value="Unassembled WGS sequence"/>
</dbReference>
<feature type="domain" description="FAD/NAD(P)-binding" evidence="8">
    <location>
        <begin position="3"/>
        <end position="322"/>
    </location>
</feature>
<feature type="domain" description="Pyridine nucleotide-disulphide oxidoreductase dimerisation" evidence="7">
    <location>
        <begin position="345"/>
        <end position="446"/>
    </location>
</feature>
<evidence type="ECO:0000313" key="11">
    <source>
        <dbReference type="Proteomes" id="UP000070092"/>
    </source>
</evidence>
<gene>
    <name evidence="9" type="ORF">GBA83_08350</name>
    <name evidence="10" type="ORF">HMPREF3196_00959</name>
</gene>
<dbReference type="InterPro" id="IPR023753">
    <property type="entry name" value="FAD/NAD-binding_dom"/>
</dbReference>
<dbReference type="RefSeq" id="WP_003814905.1">
    <property type="nucleotide sequence ID" value="NZ_AP018132.1"/>
</dbReference>
<dbReference type="PRINTS" id="PR00411">
    <property type="entry name" value="PNDRDTASEI"/>
</dbReference>
<evidence type="ECO:0000259" key="7">
    <source>
        <dbReference type="Pfam" id="PF02852"/>
    </source>
</evidence>
<proteinExistence type="inferred from homology"/>
<dbReference type="InterPro" id="IPR050260">
    <property type="entry name" value="FAD-bd_OxRdtase"/>
</dbReference>
<accession>A0A0H2NXV5</accession>
<keyword evidence="3" id="KW-0285">Flavoprotein</keyword>
<dbReference type="EMBL" id="WDOP01000007">
    <property type="protein sequence ID" value="KAB7486301.1"/>
    <property type="molecule type" value="Genomic_DNA"/>
</dbReference>
<dbReference type="Proteomes" id="UP000451386">
    <property type="component" value="Unassembled WGS sequence"/>
</dbReference>
<comment type="cofactor">
    <cofactor evidence="1">
        <name>FAD</name>
        <dbReference type="ChEBI" id="CHEBI:57692"/>
    </cofactor>
</comment>
<dbReference type="Gene3D" id="3.30.390.30">
    <property type="match status" value="1"/>
</dbReference>
<dbReference type="PANTHER" id="PTHR43429:SF1">
    <property type="entry name" value="NAD(P)H SULFUR OXIDOREDUCTASE (COA-DEPENDENT)"/>
    <property type="match status" value="1"/>
</dbReference>
<evidence type="ECO:0000313" key="9">
    <source>
        <dbReference type="EMBL" id="KAB7486301.1"/>
    </source>
</evidence>
<dbReference type="EMBL" id="LRPO01000029">
    <property type="protein sequence ID" value="KWZ81495.1"/>
    <property type="molecule type" value="Genomic_DNA"/>
</dbReference>
<evidence type="ECO:0000256" key="6">
    <source>
        <dbReference type="ARBA" id="ARBA00023284"/>
    </source>
</evidence>
<keyword evidence="6" id="KW-0676">Redox-active center</keyword>
<evidence type="ECO:0000313" key="10">
    <source>
        <dbReference type="EMBL" id="KWZ81495.1"/>
    </source>
</evidence>
<dbReference type="InterPro" id="IPR036188">
    <property type="entry name" value="FAD/NAD-bd_sf"/>
</dbReference>
<dbReference type="PANTHER" id="PTHR43429">
    <property type="entry name" value="PYRIDINE NUCLEOTIDE-DISULFIDE OXIDOREDUCTASE DOMAIN-CONTAINING"/>
    <property type="match status" value="1"/>
</dbReference>
<dbReference type="InterPro" id="IPR004099">
    <property type="entry name" value="Pyr_nucl-diS_OxRdtase_dimer"/>
</dbReference>
<reference evidence="10 11" key="1">
    <citation type="submission" date="2016-01" db="EMBL/GenBank/DDBJ databases">
        <authorList>
            <person name="Oliw E.H."/>
        </authorList>
    </citation>
    <scope>NUCLEOTIDE SEQUENCE [LARGE SCALE GENOMIC DNA]</scope>
    <source>
        <strain evidence="10 11">MJR8628B</strain>
    </source>
</reference>
<evidence type="ECO:0000256" key="1">
    <source>
        <dbReference type="ARBA" id="ARBA00001974"/>
    </source>
</evidence>
<dbReference type="InterPro" id="IPR016156">
    <property type="entry name" value="FAD/NAD-linked_Rdtase_dimer_sf"/>
</dbReference>
<evidence type="ECO:0000256" key="5">
    <source>
        <dbReference type="ARBA" id="ARBA00023002"/>
    </source>
</evidence>
<comment type="caution">
    <text evidence="10">The sequence shown here is derived from an EMBL/GenBank/DDBJ whole genome shotgun (WGS) entry which is preliminary data.</text>
</comment>
<keyword evidence="4" id="KW-0274">FAD</keyword>
<dbReference type="SUPFAM" id="SSF51905">
    <property type="entry name" value="FAD/NAD(P)-binding domain"/>
    <property type="match status" value="1"/>
</dbReference>
<dbReference type="Pfam" id="PF07992">
    <property type="entry name" value="Pyr_redox_2"/>
    <property type="match status" value="1"/>
</dbReference>
<dbReference type="AlphaFoldDB" id="A0A0H2NXV5"/>
<dbReference type="PRINTS" id="PR00368">
    <property type="entry name" value="FADPNR"/>
</dbReference>
<dbReference type="SUPFAM" id="SSF55424">
    <property type="entry name" value="FAD/NAD-linked reductases, dimerisation (C-terminal) domain"/>
    <property type="match status" value="1"/>
</dbReference>
<keyword evidence="5" id="KW-0560">Oxidoreductase</keyword>
<evidence type="ECO:0000256" key="2">
    <source>
        <dbReference type="ARBA" id="ARBA00009130"/>
    </source>
</evidence>
<name>A0A0H2NXV5_BIFBI</name>
<protein>
    <submittedName>
        <fullName evidence="10">Putative NADH oxidase</fullName>
    </submittedName>
    <submittedName>
        <fullName evidence="9">SidA/IucD/PvdA family monooxygenase</fullName>
    </submittedName>
</protein>
<dbReference type="PATRIC" id="fig|1681.42.peg.1440"/>
<reference evidence="9 12" key="2">
    <citation type="journal article" date="2019" name="Nat. Med.">
        <title>A library of human gut bacterial isolates paired with longitudinal multiomics data enables mechanistic microbiome research.</title>
        <authorList>
            <person name="Poyet M."/>
            <person name="Groussin M."/>
            <person name="Gibbons S.M."/>
            <person name="Avila-Pacheco J."/>
            <person name="Jiang X."/>
            <person name="Kearney S.M."/>
            <person name="Perrotta A.R."/>
            <person name="Berdy B."/>
            <person name="Zhao S."/>
            <person name="Lieberman T.D."/>
            <person name="Swanson P.K."/>
            <person name="Smith M."/>
            <person name="Roesemann S."/>
            <person name="Alexander J.E."/>
            <person name="Rich S.A."/>
            <person name="Livny J."/>
            <person name="Vlamakis H."/>
            <person name="Clish C."/>
            <person name="Bullock K."/>
            <person name="Deik A."/>
            <person name="Scott J."/>
            <person name="Pierce K.A."/>
            <person name="Xavier R.J."/>
            <person name="Alm E.J."/>
        </authorList>
    </citation>
    <scope>NUCLEOTIDE SEQUENCE [LARGE SCALE GENOMIC DNA]</scope>
    <source>
        <strain evidence="9 12">BIOML-A13</strain>
    </source>
</reference>
<keyword evidence="9" id="KW-0503">Monooxygenase</keyword>
<evidence type="ECO:0000259" key="8">
    <source>
        <dbReference type="Pfam" id="PF07992"/>
    </source>
</evidence>
<dbReference type="Gene3D" id="3.50.50.60">
    <property type="entry name" value="FAD/NAD(P)-binding domain"/>
    <property type="match status" value="2"/>
</dbReference>
<comment type="similarity">
    <text evidence="2">Belongs to the class-III pyridine nucleotide-disulfide oxidoreductase family.</text>
</comment>
<dbReference type="GO" id="GO:0004497">
    <property type="term" value="F:monooxygenase activity"/>
    <property type="evidence" value="ECO:0007669"/>
    <property type="project" value="UniProtKB-KW"/>
</dbReference>